<evidence type="ECO:0000256" key="1">
    <source>
        <dbReference type="SAM" id="MobiDB-lite"/>
    </source>
</evidence>
<keyword evidence="3" id="KW-1185">Reference proteome</keyword>
<sequence>MKDLAFLVGDLVEVDTESLRSIGPVRVKVVDYELEAIHGITLVLINKVGYRIKWEVEEQEMVSSQPLPKKKKEETDISKVEDKE</sequence>
<evidence type="ECO:0000313" key="3">
    <source>
        <dbReference type="Proteomes" id="UP000479710"/>
    </source>
</evidence>
<dbReference type="EMBL" id="SPHZ02000008">
    <property type="protein sequence ID" value="KAF0903098.1"/>
    <property type="molecule type" value="Genomic_DNA"/>
</dbReference>
<protein>
    <submittedName>
        <fullName evidence="2">Uncharacterized protein</fullName>
    </submittedName>
</protein>
<feature type="region of interest" description="Disordered" evidence="1">
    <location>
        <begin position="62"/>
        <end position="84"/>
    </location>
</feature>
<gene>
    <name evidence="2" type="ORF">E2562_024574</name>
</gene>
<name>A0A6G1CRJ6_9ORYZ</name>
<dbReference type="Proteomes" id="UP000479710">
    <property type="component" value="Unassembled WGS sequence"/>
</dbReference>
<dbReference type="AlphaFoldDB" id="A0A6G1CRJ6"/>
<accession>A0A6G1CRJ6</accession>
<organism evidence="2 3">
    <name type="scientific">Oryza meyeriana var. granulata</name>
    <dbReference type="NCBI Taxonomy" id="110450"/>
    <lineage>
        <taxon>Eukaryota</taxon>
        <taxon>Viridiplantae</taxon>
        <taxon>Streptophyta</taxon>
        <taxon>Embryophyta</taxon>
        <taxon>Tracheophyta</taxon>
        <taxon>Spermatophyta</taxon>
        <taxon>Magnoliopsida</taxon>
        <taxon>Liliopsida</taxon>
        <taxon>Poales</taxon>
        <taxon>Poaceae</taxon>
        <taxon>BOP clade</taxon>
        <taxon>Oryzoideae</taxon>
        <taxon>Oryzeae</taxon>
        <taxon>Oryzinae</taxon>
        <taxon>Oryza</taxon>
        <taxon>Oryza meyeriana</taxon>
    </lineage>
</organism>
<comment type="caution">
    <text evidence="2">The sequence shown here is derived from an EMBL/GenBank/DDBJ whole genome shotgun (WGS) entry which is preliminary data.</text>
</comment>
<evidence type="ECO:0000313" key="2">
    <source>
        <dbReference type="EMBL" id="KAF0903098.1"/>
    </source>
</evidence>
<proteinExistence type="predicted"/>
<reference evidence="2 3" key="1">
    <citation type="submission" date="2019-11" db="EMBL/GenBank/DDBJ databases">
        <title>Whole genome sequence of Oryza granulata.</title>
        <authorList>
            <person name="Li W."/>
        </authorList>
    </citation>
    <scope>NUCLEOTIDE SEQUENCE [LARGE SCALE GENOMIC DNA]</scope>
    <source>
        <strain evidence="3">cv. Menghai</strain>
        <tissue evidence="2">Leaf</tissue>
    </source>
</reference>
<feature type="compositionally biased region" description="Basic and acidic residues" evidence="1">
    <location>
        <begin position="71"/>
        <end position="84"/>
    </location>
</feature>